<gene>
    <name evidence="1" type="ORF">GOODEAATRI_024705</name>
</gene>
<comment type="caution">
    <text evidence="1">The sequence shown here is derived from an EMBL/GenBank/DDBJ whole genome shotgun (WGS) entry which is preliminary data.</text>
</comment>
<protein>
    <submittedName>
        <fullName evidence="1">Uncharacterized protein</fullName>
    </submittedName>
</protein>
<sequence length="124" mass="14438">MFYEYLPGEVWYYSNIPPPFQWSFLFHWSSGIGEAQRANVSLLANKHNSSTGSASVIRSSIRCTKLKRDELLFVYLVFIHKKGKLRYKQCFTFSLRPADAHCVPEKSPVETLSLRSRVERFFPV</sequence>
<evidence type="ECO:0000313" key="2">
    <source>
        <dbReference type="Proteomes" id="UP001476798"/>
    </source>
</evidence>
<reference evidence="1 2" key="1">
    <citation type="submission" date="2021-06" db="EMBL/GenBank/DDBJ databases">
        <authorList>
            <person name="Palmer J.M."/>
        </authorList>
    </citation>
    <scope>NUCLEOTIDE SEQUENCE [LARGE SCALE GENOMIC DNA]</scope>
    <source>
        <strain evidence="1 2">GA_2019</strain>
        <tissue evidence="1">Muscle</tissue>
    </source>
</reference>
<organism evidence="1 2">
    <name type="scientific">Goodea atripinnis</name>
    <dbReference type="NCBI Taxonomy" id="208336"/>
    <lineage>
        <taxon>Eukaryota</taxon>
        <taxon>Metazoa</taxon>
        <taxon>Chordata</taxon>
        <taxon>Craniata</taxon>
        <taxon>Vertebrata</taxon>
        <taxon>Euteleostomi</taxon>
        <taxon>Actinopterygii</taxon>
        <taxon>Neopterygii</taxon>
        <taxon>Teleostei</taxon>
        <taxon>Neoteleostei</taxon>
        <taxon>Acanthomorphata</taxon>
        <taxon>Ovalentaria</taxon>
        <taxon>Atherinomorphae</taxon>
        <taxon>Cyprinodontiformes</taxon>
        <taxon>Goodeidae</taxon>
        <taxon>Goodea</taxon>
    </lineage>
</organism>
<name>A0ABV0PGX7_9TELE</name>
<accession>A0ABV0PGX7</accession>
<dbReference type="Proteomes" id="UP001476798">
    <property type="component" value="Unassembled WGS sequence"/>
</dbReference>
<dbReference type="EMBL" id="JAHRIO010072771">
    <property type="protein sequence ID" value="MEQ2182679.1"/>
    <property type="molecule type" value="Genomic_DNA"/>
</dbReference>
<proteinExistence type="predicted"/>
<evidence type="ECO:0000313" key="1">
    <source>
        <dbReference type="EMBL" id="MEQ2182679.1"/>
    </source>
</evidence>
<keyword evidence="2" id="KW-1185">Reference proteome</keyword>